<evidence type="ECO:0000313" key="1">
    <source>
        <dbReference type="EMBL" id="SDG39856.1"/>
    </source>
</evidence>
<keyword evidence="2" id="KW-1185">Reference proteome</keyword>
<protein>
    <recommendedName>
        <fullName evidence="3">YolD-like protein</fullName>
    </recommendedName>
</protein>
<proteinExistence type="predicted"/>
<dbReference type="AlphaFoldDB" id="A0A1G7TX56"/>
<dbReference type="EMBL" id="FNCK01000007">
    <property type="protein sequence ID" value="SDG39856.1"/>
    <property type="molecule type" value="Genomic_DNA"/>
</dbReference>
<dbReference type="Proteomes" id="UP000199708">
    <property type="component" value="Unassembled WGS sequence"/>
</dbReference>
<reference evidence="1 2" key="1">
    <citation type="submission" date="2016-10" db="EMBL/GenBank/DDBJ databases">
        <authorList>
            <person name="de Groot N.N."/>
        </authorList>
    </citation>
    <scope>NUCLEOTIDE SEQUENCE [LARGE SCALE GENOMIC DNA]</scope>
    <source>
        <strain evidence="1 2">ATCC BAA-466</strain>
    </source>
</reference>
<organism evidence="1 2">
    <name type="scientific">Facklamia miroungae</name>
    <dbReference type="NCBI Taxonomy" id="120956"/>
    <lineage>
        <taxon>Bacteria</taxon>
        <taxon>Bacillati</taxon>
        <taxon>Bacillota</taxon>
        <taxon>Bacilli</taxon>
        <taxon>Lactobacillales</taxon>
        <taxon>Aerococcaceae</taxon>
        <taxon>Facklamia</taxon>
    </lineage>
</organism>
<dbReference type="RefSeq" id="WP_090290160.1">
    <property type="nucleotide sequence ID" value="NZ_FNCK01000007.1"/>
</dbReference>
<dbReference type="OrthoDB" id="1644322at2"/>
<gene>
    <name evidence="1" type="ORF">SAMN05421791_10776</name>
</gene>
<accession>A0A1G7TX56</accession>
<name>A0A1G7TX56_9LACT</name>
<sequence>MSVDRSYLSSKAARCYQDRKMAKWMGFFLSEHTSALSHSSAAFDQTRLSPKEKFLLLSQAYVQKLSINLVYQIKNQTKSIHSFTGLLKELSFEQCAVENPLSKDYRILTFDQILDITLAEEVE</sequence>
<evidence type="ECO:0008006" key="3">
    <source>
        <dbReference type="Google" id="ProtNLM"/>
    </source>
</evidence>
<dbReference type="STRING" id="120956.SAMN05421791_10776"/>
<evidence type="ECO:0000313" key="2">
    <source>
        <dbReference type="Proteomes" id="UP000199708"/>
    </source>
</evidence>